<reference evidence="3 4" key="1">
    <citation type="submission" date="2016-07" db="EMBL/GenBank/DDBJ databases">
        <title>Draft genome of the white-rot fungus Obba rivulosa 3A-2.</title>
        <authorList>
            <consortium name="DOE Joint Genome Institute"/>
            <person name="Miettinen O."/>
            <person name="Riley R."/>
            <person name="Acob R."/>
            <person name="Barry K."/>
            <person name="Cullen D."/>
            <person name="De Vries R."/>
            <person name="Hainaut M."/>
            <person name="Hatakka A."/>
            <person name="Henrissat B."/>
            <person name="Hilden K."/>
            <person name="Kuo R."/>
            <person name="Labutti K."/>
            <person name="Lipzen A."/>
            <person name="Makela M.R."/>
            <person name="Sandor L."/>
            <person name="Spatafora J.W."/>
            <person name="Grigoriev I.V."/>
            <person name="Hibbett D.S."/>
        </authorList>
    </citation>
    <scope>NUCLEOTIDE SEQUENCE [LARGE SCALE GENOMIC DNA]</scope>
    <source>
        <strain evidence="3 4">3A-2</strain>
    </source>
</reference>
<protein>
    <recommendedName>
        <fullName evidence="2">BBC1/AIM3 cysteine proteinase-fold domain-containing protein</fullName>
    </recommendedName>
</protein>
<evidence type="ECO:0000259" key="2">
    <source>
        <dbReference type="Pfam" id="PF25459"/>
    </source>
</evidence>
<evidence type="ECO:0000313" key="3">
    <source>
        <dbReference type="EMBL" id="OCH88502.1"/>
    </source>
</evidence>
<gene>
    <name evidence="3" type="ORF">OBBRIDRAFT_734332</name>
</gene>
<dbReference type="AlphaFoldDB" id="A0A8E2AUS8"/>
<keyword evidence="4" id="KW-1185">Reference proteome</keyword>
<evidence type="ECO:0000313" key="4">
    <source>
        <dbReference type="Proteomes" id="UP000250043"/>
    </source>
</evidence>
<feature type="compositionally biased region" description="Low complexity" evidence="1">
    <location>
        <begin position="157"/>
        <end position="171"/>
    </location>
</feature>
<evidence type="ECO:0000256" key="1">
    <source>
        <dbReference type="SAM" id="MobiDB-lite"/>
    </source>
</evidence>
<dbReference type="Pfam" id="PF25459">
    <property type="entry name" value="AIM3_BBC1_C"/>
    <property type="match status" value="1"/>
</dbReference>
<feature type="region of interest" description="Disordered" evidence="1">
    <location>
        <begin position="1"/>
        <end position="108"/>
    </location>
</feature>
<name>A0A8E2AUS8_9APHY</name>
<feature type="compositionally biased region" description="Polar residues" evidence="1">
    <location>
        <begin position="96"/>
        <end position="106"/>
    </location>
</feature>
<proteinExistence type="predicted"/>
<accession>A0A8E2AUS8</accession>
<dbReference type="InterPro" id="IPR057402">
    <property type="entry name" value="AIM3_BBC1_C"/>
</dbReference>
<feature type="compositionally biased region" description="Basic and acidic residues" evidence="1">
    <location>
        <begin position="1"/>
        <end position="27"/>
    </location>
</feature>
<feature type="domain" description="BBC1/AIM3 cysteine proteinase-fold" evidence="2">
    <location>
        <begin position="268"/>
        <end position="459"/>
    </location>
</feature>
<dbReference type="Proteomes" id="UP000250043">
    <property type="component" value="Unassembled WGS sequence"/>
</dbReference>
<dbReference type="EMBL" id="KV722451">
    <property type="protein sequence ID" value="OCH88502.1"/>
    <property type="molecule type" value="Genomic_DNA"/>
</dbReference>
<feature type="region of interest" description="Disordered" evidence="1">
    <location>
        <begin position="149"/>
        <end position="171"/>
    </location>
</feature>
<dbReference type="OrthoDB" id="3357271at2759"/>
<feature type="compositionally biased region" description="Pro residues" evidence="1">
    <location>
        <begin position="42"/>
        <end position="51"/>
    </location>
</feature>
<feature type="compositionally biased region" description="Polar residues" evidence="1">
    <location>
        <begin position="28"/>
        <end position="39"/>
    </location>
</feature>
<sequence length="474" mass="51487">MPLDLKDRASKAKDFTSSKLSNTRDRYSSQSSKNINWNATIKPPPPPPSKPPALQAHLPPPSRTHNRNDTTPPPLVRKDTRPDSVSPAPPAPYRATSAQVTSNRHSGLSVGARDRIDWANLSSEDKNVFFSWLDEFFGRYFGRPVGPPADAKEKAVDASPTAPASTPRPTVAVVQGPHGSAAADLAHYFTPSVHWDSPWYTSSNPMPAPIAGSSQIAFTASWQMHGGTKTLYAGVLFSDLSMCWFSVQFPSSPTDPNDLARIKRSAQFLPRPGPLDVDTLVAAHETYGEAVAASAEEFVRTRTVCDRGECWDLASFALRQFEQWPQIPRPVPSISRTHGHLIFEGRATGRGQSGRWRGGDNMVRRGDIVEWRSVRLTMGGGAFAILGNPDHTAVIVADTVPRVSVADGQSVKPAEIGTLEVVEQSAGKLPARASYDLSGLEEGEVWIYRPVSMLEYVGALLEPHCPDGVNALTL</sequence>
<organism evidence="3 4">
    <name type="scientific">Obba rivulosa</name>
    <dbReference type="NCBI Taxonomy" id="1052685"/>
    <lineage>
        <taxon>Eukaryota</taxon>
        <taxon>Fungi</taxon>
        <taxon>Dikarya</taxon>
        <taxon>Basidiomycota</taxon>
        <taxon>Agaricomycotina</taxon>
        <taxon>Agaricomycetes</taxon>
        <taxon>Polyporales</taxon>
        <taxon>Gelatoporiaceae</taxon>
        <taxon>Obba</taxon>
    </lineage>
</organism>